<feature type="transmembrane region" description="Helical" evidence="1">
    <location>
        <begin position="28"/>
        <end position="47"/>
    </location>
</feature>
<dbReference type="RefSeq" id="WP_349541020.1">
    <property type="nucleotide sequence ID" value="NZ_JAOALG010000001.1"/>
</dbReference>
<dbReference type="EMBL" id="JAOALG010000001">
    <property type="protein sequence ID" value="MEQ5838156.1"/>
    <property type="molecule type" value="Genomic_DNA"/>
</dbReference>
<evidence type="ECO:0000256" key="1">
    <source>
        <dbReference type="SAM" id="Phobius"/>
    </source>
</evidence>
<dbReference type="Pfam" id="PF09977">
    <property type="entry name" value="Tad_C"/>
    <property type="match status" value="1"/>
</dbReference>
<organism evidence="3 4">
    <name type="scientific">Paraburkholderia acidicola</name>
    <dbReference type="NCBI Taxonomy" id="1912599"/>
    <lineage>
        <taxon>Bacteria</taxon>
        <taxon>Pseudomonadati</taxon>
        <taxon>Pseudomonadota</taxon>
        <taxon>Betaproteobacteria</taxon>
        <taxon>Burkholderiales</taxon>
        <taxon>Burkholderiaceae</taxon>
        <taxon>Paraburkholderia</taxon>
    </lineage>
</organism>
<evidence type="ECO:0000313" key="4">
    <source>
        <dbReference type="Proteomes" id="UP001469089"/>
    </source>
</evidence>
<feature type="domain" description="DUF2134" evidence="2">
    <location>
        <begin position="69"/>
        <end position="159"/>
    </location>
</feature>
<dbReference type="Proteomes" id="UP001469089">
    <property type="component" value="Unassembled WGS sequence"/>
</dbReference>
<reference evidence="3 4" key="1">
    <citation type="journal article" date="2024" name="Chem. Sci.">
        <title>Discovery of a lagriamide polyketide by integrated genome mining, isotopic labeling, and untargeted metabolomics.</title>
        <authorList>
            <person name="Fergusson C.H."/>
            <person name="Saulog J."/>
            <person name="Paulo B.S."/>
            <person name="Wilson D.M."/>
            <person name="Liu D.Y."/>
            <person name="Morehouse N.J."/>
            <person name="Waterworth S."/>
            <person name="Barkei J."/>
            <person name="Gray C.A."/>
            <person name="Kwan J.C."/>
            <person name="Eustaquio A.S."/>
            <person name="Linington R.G."/>
        </authorList>
    </citation>
    <scope>NUCLEOTIDE SEQUENCE [LARGE SCALE GENOMIC DNA]</scope>
    <source>
        <strain evidence="3 4">RL17-338-BIF-B</strain>
    </source>
</reference>
<keyword evidence="1" id="KW-1133">Transmembrane helix</keyword>
<proteinExistence type="predicted"/>
<comment type="caution">
    <text evidence="3">The sequence shown here is derived from an EMBL/GenBank/DDBJ whole genome shotgun (WGS) entry which is preliminary data.</text>
</comment>
<sequence>MLTGKQPVARLQGLRSARIGAQRRQQGAIALLAAIWLSIAIAALGAIDIGNLFFVRRDLQRAADLAASAAAQTIGSAGGCAAATASAQGSATANGLPATGTVVTTCGRWDPSANPGGSYFVSGNSPLSTPLNAAQVTVSQSVPYFFFGPARALSATATAQATNIGAFSLTTSLAQLSGGAINGLLNSLLGTSLSLSVASYQGLAATQVTLQNLAVALGVGSISELLNAKVTVGQLATALLVAAGQGTALSASVSTALGTIVAAIPPGTQISISSILSLGLGDPQAGASASIGVLDALIVAAEVANGSSTIDLGAALNLGPIATVSAQAKVIEPPIIAVGEAGLYPNGKPRTTAHSAQVRVYLNIQLLQLNLGIVSISALSLPIYIEAANGTAYLQSTQCSTSKATSQSVVVARAGVATICVGNDAAGNLTNTSTTTSCLQPVPISHINVLGIPLLGAAVGDPSQTPPTGLLLQLQAPQSTTLTFNAVVGDGDDYQSTNVNAVGGAVNGILTQVVSQLATSVYVTVLGIPLIGSNSLLSPLLSGVLGIVATLLSPVLNSLDAILVPLLQVLGVQIGVSTVHDLGLACGVPQLVY</sequence>
<protein>
    <submittedName>
        <fullName evidence="3">Pilus assembly protein TadG-related protein</fullName>
    </submittedName>
</protein>
<dbReference type="InterPro" id="IPR018705">
    <property type="entry name" value="DUF2134_membrane"/>
</dbReference>
<accession>A0ABV1LG14</accession>
<name>A0ABV1LG14_9BURK</name>
<keyword evidence="1" id="KW-0812">Transmembrane</keyword>
<keyword evidence="1" id="KW-0472">Membrane</keyword>
<keyword evidence="4" id="KW-1185">Reference proteome</keyword>
<gene>
    <name evidence="3" type="ORF">N0A02_01705</name>
</gene>
<evidence type="ECO:0000259" key="2">
    <source>
        <dbReference type="Pfam" id="PF09977"/>
    </source>
</evidence>
<evidence type="ECO:0000313" key="3">
    <source>
        <dbReference type="EMBL" id="MEQ5838156.1"/>
    </source>
</evidence>